<keyword evidence="5" id="KW-0378">Hydrolase</keyword>
<dbReference type="CDD" id="cd09274">
    <property type="entry name" value="RNase_HI_RT_Ty3"/>
    <property type="match status" value="1"/>
</dbReference>
<dbReference type="GO" id="GO:0016787">
    <property type="term" value="F:hydrolase activity"/>
    <property type="evidence" value="ECO:0007669"/>
    <property type="project" value="UniProtKB-KW"/>
</dbReference>
<evidence type="ECO:0000313" key="10">
    <source>
        <dbReference type="RefSeq" id="XP_009789506.1"/>
    </source>
</evidence>
<dbReference type="GO" id="GO:0003676">
    <property type="term" value="F:nucleic acid binding"/>
    <property type="evidence" value="ECO:0007669"/>
    <property type="project" value="InterPro"/>
</dbReference>
<keyword evidence="2" id="KW-0548">Nucleotidyltransferase</keyword>
<dbReference type="InterPro" id="IPR001584">
    <property type="entry name" value="Integrase_cat-core"/>
</dbReference>
<feature type="compositionally biased region" description="Low complexity" evidence="7">
    <location>
        <begin position="697"/>
        <end position="729"/>
    </location>
</feature>
<keyword evidence="9" id="KW-1185">Reference proteome</keyword>
<dbReference type="Proteomes" id="UP000189701">
    <property type="component" value="Unplaced"/>
</dbReference>
<dbReference type="GO" id="GO:0015074">
    <property type="term" value="P:DNA integration"/>
    <property type="evidence" value="ECO:0007669"/>
    <property type="project" value="InterPro"/>
</dbReference>
<dbReference type="Gene3D" id="3.30.420.10">
    <property type="entry name" value="Ribonuclease H-like superfamily/Ribonuclease H"/>
    <property type="match status" value="1"/>
</dbReference>
<evidence type="ECO:0000313" key="9">
    <source>
        <dbReference type="Proteomes" id="UP000189701"/>
    </source>
</evidence>
<dbReference type="GO" id="GO:0004519">
    <property type="term" value="F:endonuclease activity"/>
    <property type="evidence" value="ECO:0007669"/>
    <property type="project" value="UniProtKB-KW"/>
</dbReference>
<dbReference type="PANTHER" id="PTHR37984:SF5">
    <property type="entry name" value="PROTEIN NYNRIN-LIKE"/>
    <property type="match status" value="1"/>
</dbReference>
<reference evidence="10" key="2">
    <citation type="submission" date="2025-08" db="UniProtKB">
        <authorList>
            <consortium name="RefSeq"/>
        </authorList>
    </citation>
    <scope>IDENTIFICATION</scope>
    <source>
        <tissue evidence="10">Leaf</tissue>
    </source>
</reference>
<dbReference type="InterPro" id="IPR041373">
    <property type="entry name" value="RT_RNaseH"/>
</dbReference>
<dbReference type="InterPro" id="IPR000477">
    <property type="entry name" value="RT_dom"/>
</dbReference>
<evidence type="ECO:0000256" key="4">
    <source>
        <dbReference type="ARBA" id="ARBA00022759"/>
    </source>
</evidence>
<dbReference type="Gene3D" id="3.10.20.370">
    <property type="match status" value="1"/>
</dbReference>
<dbReference type="Gene3D" id="3.30.70.270">
    <property type="match status" value="2"/>
</dbReference>
<feature type="domain" description="Integrase catalytic" evidence="8">
    <location>
        <begin position="483"/>
        <end position="615"/>
    </location>
</feature>
<evidence type="ECO:0000256" key="3">
    <source>
        <dbReference type="ARBA" id="ARBA00022722"/>
    </source>
</evidence>
<evidence type="ECO:0000256" key="2">
    <source>
        <dbReference type="ARBA" id="ARBA00022695"/>
    </source>
</evidence>
<proteinExistence type="predicted"/>
<dbReference type="Pfam" id="PF00078">
    <property type="entry name" value="RVT_1"/>
    <property type="match status" value="1"/>
</dbReference>
<keyword evidence="3" id="KW-0540">Nuclease</keyword>
<keyword evidence="4" id="KW-0255">Endonuclease</keyword>
<dbReference type="SUPFAM" id="SSF56672">
    <property type="entry name" value="DNA/RNA polymerases"/>
    <property type="match status" value="1"/>
</dbReference>
<name>A0A1U7XIP7_NICSY</name>
<dbReference type="CDD" id="cd01647">
    <property type="entry name" value="RT_LTR"/>
    <property type="match status" value="1"/>
</dbReference>
<dbReference type="InterPro" id="IPR043502">
    <property type="entry name" value="DNA/RNA_pol_sf"/>
</dbReference>
<evidence type="ECO:0000256" key="1">
    <source>
        <dbReference type="ARBA" id="ARBA00022679"/>
    </source>
</evidence>
<dbReference type="eggNOG" id="KOG0017">
    <property type="taxonomic scope" value="Eukaryota"/>
</dbReference>
<evidence type="ECO:0000256" key="5">
    <source>
        <dbReference type="ARBA" id="ARBA00022801"/>
    </source>
</evidence>
<protein>
    <submittedName>
        <fullName evidence="10">Uncharacterized protein LOC104237117</fullName>
    </submittedName>
</protein>
<dbReference type="FunFam" id="3.30.70.270:FF:000020">
    <property type="entry name" value="Transposon Tf2-6 polyprotein-like Protein"/>
    <property type="match status" value="1"/>
</dbReference>
<organism evidence="9 10">
    <name type="scientific">Nicotiana sylvestris</name>
    <name type="common">Wood tobacco</name>
    <name type="synonym">South American tobacco</name>
    <dbReference type="NCBI Taxonomy" id="4096"/>
    <lineage>
        <taxon>Eukaryota</taxon>
        <taxon>Viridiplantae</taxon>
        <taxon>Streptophyta</taxon>
        <taxon>Embryophyta</taxon>
        <taxon>Tracheophyta</taxon>
        <taxon>Spermatophyta</taxon>
        <taxon>Magnoliopsida</taxon>
        <taxon>eudicotyledons</taxon>
        <taxon>Gunneridae</taxon>
        <taxon>Pentapetalae</taxon>
        <taxon>asterids</taxon>
        <taxon>lamiids</taxon>
        <taxon>Solanales</taxon>
        <taxon>Solanaceae</taxon>
        <taxon>Nicotianoideae</taxon>
        <taxon>Nicotianeae</taxon>
        <taxon>Nicotiana</taxon>
    </lineage>
</organism>
<accession>A0A1U7XIP7</accession>
<dbReference type="Pfam" id="PF17917">
    <property type="entry name" value="RT_RNaseH"/>
    <property type="match status" value="1"/>
</dbReference>
<dbReference type="InterPro" id="IPR043128">
    <property type="entry name" value="Rev_trsase/Diguanyl_cyclase"/>
</dbReference>
<gene>
    <name evidence="10" type="primary">LOC104237117</name>
</gene>
<feature type="region of interest" description="Disordered" evidence="7">
    <location>
        <begin position="684"/>
        <end position="732"/>
    </location>
</feature>
<keyword evidence="1" id="KW-0808">Transferase</keyword>
<dbReference type="SUPFAM" id="SSF53098">
    <property type="entry name" value="Ribonuclease H-like"/>
    <property type="match status" value="1"/>
</dbReference>
<evidence type="ECO:0000259" key="8">
    <source>
        <dbReference type="PROSITE" id="PS50994"/>
    </source>
</evidence>
<dbReference type="GO" id="GO:0003964">
    <property type="term" value="F:RNA-directed DNA polymerase activity"/>
    <property type="evidence" value="ECO:0007669"/>
    <property type="project" value="UniProtKB-KW"/>
</dbReference>
<dbReference type="InterPro" id="IPR050951">
    <property type="entry name" value="Retrovirus_Pol_polyprotein"/>
</dbReference>
<feature type="compositionally biased region" description="Polar residues" evidence="7">
    <location>
        <begin position="685"/>
        <end position="696"/>
    </location>
</feature>
<evidence type="ECO:0000256" key="6">
    <source>
        <dbReference type="ARBA" id="ARBA00022918"/>
    </source>
</evidence>
<dbReference type="RefSeq" id="XP_009789506.1">
    <property type="nucleotide sequence ID" value="XM_009791204.1"/>
</dbReference>
<dbReference type="InterPro" id="IPR036397">
    <property type="entry name" value="RNaseH_sf"/>
</dbReference>
<reference evidence="9" key="1">
    <citation type="journal article" date="2013" name="Genome Biol.">
        <title>Reference genomes and transcriptomes of Nicotiana sylvestris and Nicotiana tomentosiformis.</title>
        <authorList>
            <person name="Sierro N."/>
            <person name="Battey J.N."/>
            <person name="Ouadi S."/>
            <person name="Bovet L."/>
            <person name="Goepfert S."/>
            <person name="Bakaher N."/>
            <person name="Peitsch M.C."/>
            <person name="Ivanov N.V."/>
        </authorList>
    </citation>
    <scope>NUCLEOTIDE SEQUENCE [LARGE SCALE GENOMIC DNA]</scope>
</reference>
<dbReference type="STRING" id="4096.A0A1U7XIP7"/>
<keyword evidence="6" id="KW-0695">RNA-directed DNA polymerase</keyword>
<evidence type="ECO:0000256" key="7">
    <source>
        <dbReference type="SAM" id="MobiDB-lite"/>
    </source>
</evidence>
<dbReference type="PANTHER" id="PTHR37984">
    <property type="entry name" value="PROTEIN CBG26694"/>
    <property type="match status" value="1"/>
</dbReference>
<dbReference type="InterPro" id="IPR012337">
    <property type="entry name" value="RNaseH-like_sf"/>
</dbReference>
<dbReference type="PROSITE" id="PS50994">
    <property type="entry name" value="INTEGRASE"/>
    <property type="match status" value="1"/>
</dbReference>
<sequence>MNALEGLGSYTFAPKKLSLDLENKVTPPAKPSIIEPPQLEHKPLLPHLRQAIGWTIEDIRGIPAGICEHNIQLEQEIKPSMEHQRRLNPSMQEVVNKEIIKWLDAGVVYPIADSSWDHFPMPFNDQMLDRLARRSFYCFLDGYFGYNQINIALEDQEKTTFTCPYGTFAFICMQFRLCNTPATFQRCMMSIFPDMVEDFLEVFVDDFSVVDDSFEHCLDNLRQVLKRCEETNLVLNLGKRHFMVDEGIILGHKISKQGIEVDRTKIEIISKLPPPTSVKGVQSFLGHAGFYRRFIKDFSKITNPMCKLLDKDTKFIFDEKCLKVFEELKEKLTTTLIIIISDWSIPFELVCDSNGVATGVVLGQRHNKILHPVYYESKTLNGAQMNYTVTEQELLAIAYAFEKFWAYLLGSKVIVYTDHVALRYLMDRKWTENQVADHLSRLEEAGRPKEDIEINDAFPDENILALSSTFVPWYADITKFLVSDLVPDGLEAYQKKNFLRECRKYYWEERFLLRICADNIIRQYVPKDEVMPILKACYGSRLGVIIEETGWQKKCLNVATIGHRSTKTQIKWAILSDGGSHFCNKAFTGLLEKYGVKHKVATPYHSQSSGQAHRMAFKTPIGTSPYRLAFGKACHLLVELEHKAMWALKKLNLDWAEAANLRMTQLKEMEEFRLHAYESAAIRQGNGQQPETSLSHPSDLATPTTPALLDTSPTPATSTTTPKLTTAQPHVPLPALSKLDRLKKFEVRRLERVKQGEAVDMPRLRKDVNELKSELQKMQNLEFDLTSFLPKQGE</sequence>
<dbReference type="AlphaFoldDB" id="A0A1U7XIP7"/>